<evidence type="ECO:0000256" key="6">
    <source>
        <dbReference type="ARBA" id="ARBA00023136"/>
    </source>
</evidence>
<dbReference type="AlphaFoldDB" id="A0A075HDE9"/>
<dbReference type="SUPFAM" id="SSF161098">
    <property type="entry name" value="MetI-like"/>
    <property type="match status" value="1"/>
</dbReference>
<proteinExistence type="inferred from homology"/>
<feature type="transmembrane region" description="Helical" evidence="7">
    <location>
        <begin position="227"/>
        <end position="247"/>
    </location>
</feature>
<accession>A0A075HDE9</accession>
<feature type="domain" description="ABC transmembrane type-1" evidence="8">
    <location>
        <begin position="64"/>
        <end position="248"/>
    </location>
</feature>
<evidence type="ECO:0000256" key="1">
    <source>
        <dbReference type="ARBA" id="ARBA00004651"/>
    </source>
</evidence>
<feature type="transmembrane region" description="Helical" evidence="7">
    <location>
        <begin position="99"/>
        <end position="122"/>
    </location>
</feature>
<protein>
    <submittedName>
        <fullName evidence="9">Binding-protein-dependent transporter inner membrane protein (ABC.SN.P)</fullName>
    </submittedName>
</protein>
<keyword evidence="4 7" id="KW-0812">Transmembrane</keyword>
<evidence type="ECO:0000259" key="8">
    <source>
        <dbReference type="PROSITE" id="PS50928"/>
    </source>
</evidence>
<dbReference type="EMBL" id="KF901004">
    <property type="protein sequence ID" value="AIF14556.1"/>
    <property type="molecule type" value="Genomic_DNA"/>
</dbReference>
<evidence type="ECO:0000256" key="4">
    <source>
        <dbReference type="ARBA" id="ARBA00022692"/>
    </source>
</evidence>
<evidence type="ECO:0000256" key="3">
    <source>
        <dbReference type="ARBA" id="ARBA00022475"/>
    </source>
</evidence>
<evidence type="ECO:0000256" key="2">
    <source>
        <dbReference type="ARBA" id="ARBA00022448"/>
    </source>
</evidence>
<keyword evidence="3" id="KW-1003">Cell membrane</keyword>
<dbReference type="InterPro" id="IPR000515">
    <property type="entry name" value="MetI-like"/>
</dbReference>
<evidence type="ECO:0000313" key="9">
    <source>
        <dbReference type="EMBL" id="AIF14556.1"/>
    </source>
</evidence>
<feature type="transmembrane region" description="Helical" evidence="7">
    <location>
        <begin position="128"/>
        <end position="146"/>
    </location>
</feature>
<organism evidence="9">
    <name type="scientific">uncultured marine thaumarchaeote KM3_67_E04</name>
    <dbReference type="NCBI Taxonomy" id="1456236"/>
    <lineage>
        <taxon>Archaea</taxon>
        <taxon>Nitrososphaerota</taxon>
        <taxon>environmental samples</taxon>
    </lineage>
</organism>
<reference evidence="9" key="1">
    <citation type="journal article" date="2014" name="Genome Biol. Evol.">
        <title>Pangenome evidence for extensive interdomain horizontal transfer affecting lineage core and shell genes in uncultured planktonic thaumarchaeota and euryarchaeota.</title>
        <authorList>
            <person name="Deschamps P."/>
            <person name="Zivanovic Y."/>
            <person name="Moreira D."/>
            <person name="Rodriguez-Valera F."/>
            <person name="Lopez-Garcia P."/>
        </authorList>
    </citation>
    <scope>NUCLEOTIDE SEQUENCE</scope>
</reference>
<feature type="transmembrane region" description="Helical" evidence="7">
    <location>
        <begin position="12"/>
        <end position="36"/>
    </location>
</feature>
<gene>
    <name evidence="9" type="primary">ABC.SN.P</name>
</gene>
<evidence type="ECO:0000256" key="5">
    <source>
        <dbReference type="ARBA" id="ARBA00022989"/>
    </source>
</evidence>
<dbReference type="Gene3D" id="1.10.3720.10">
    <property type="entry name" value="MetI-like"/>
    <property type="match status" value="1"/>
</dbReference>
<dbReference type="InterPro" id="IPR035906">
    <property type="entry name" value="MetI-like_sf"/>
</dbReference>
<sequence length="261" mass="28333">MVLQSFNKIKRSGTIGIPILFSIVIFAVWELLVFLLEIPEYLLPPPSTIFVEIGTNFSILLGHMAITMFAAISGYALANAIGFSTGILFAHSKTIEKGLYPYAIALKTTPVIAMAPLLILWFGTDIESKIATAALICFFPIIVNSVKGLTSVDRDSLDLFRSYSASKWQIFIKLRLRTSLPYVFSALKISTGLSVVGAVVGEFVGANVGIGYLILVSSYHLETSTMFAAIMISALGGVSFFAAISIIEKKVIFWQKALETG</sequence>
<keyword evidence="5 7" id="KW-1133">Transmembrane helix</keyword>
<dbReference type="CDD" id="cd06261">
    <property type="entry name" value="TM_PBP2"/>
    <property type="match status" value="1"/>
</dbReference>
<keyword evidence="6 7" id="KW-0472">Membrane</keyword>
<dbReference type="GO" id="GO:0055085">
    <property type="term" value="P:transmembrane transport"/>
    <property type="evidence" value="ECO:0007669"/>
    <property type="project" value="InterPro"/>
</dbReference>
<comment type="subcellular location">
    <subcellularLocation>
        <location evidence="1 7">Cell membrane</location>
        <topology evidence="1 7">Multi-pass membrane protein</topology>
    </subcellularLocation>
</comment>
<comment type="similarity">
    <text evidence="7">Belongs to the binding-protein-dependent transport system permease family.</text>
</comment>
<feature type="transmembrane region" description="Helical" evidence="7">
    <location>
        <begin position="182"/>
        <end position="215"/>
    </location>
</feature>
<dbReference type="Pfam" id="PF00528">
    <property type="entry name" value="BPD_transp_1"/>
    <property type="match status" value="1"/>
</dbReference>
<evidence type="ECO:0000256" key="7">
    <source>
        <dbReference type="RuleBase" id="RU363032"/>
    </source>
</evidence>
<dbReference type="PROSITE" id="PS50928">
    <property type="entry name" value="ABC_TM1"/>
    <property type="match status" value="1"/>
</dbReference>
<dbReference type="PANTHER" id="PTHR30151:SF41">
    <property type="entry name" value="ABC TRANSPORTER PERMEASE PROTEIN"/>
    <property type="match status" value="1"/>
</dbReference>
<dbReference type="GO" id="GO:0005886">
    <property type="term" value="C:plasma membrane"/>
    <property type="evidence" value="ECO:0007669"/>
    <property type="project" value="UniProtKB-SubCell"/>
</dbReference>
<dbReference type="PANTHER" id="PTHR30151">
    <property type="entry name" value="ALKANE SULFONATE ABC TRANSPORTER-RELATED, MEMBRANE SUBUNIT"/>
    <property type="match status" value="1"/>
</dbReference>
<keyword evidence="2 7" id="KW-0813">Transport</keyword>
<name>A0A075HDE9_9ARCH</name>